<dbReference type="InterPro" id="IPR029063">
    <property type="entry name" value="SAM-dependent_MTases_sf"/>
</dbReference>
<reference evidence="1 2" key="1">
    <citation type="submission" date="2019-04" db="EMBL/GenBank/DDBJ databases">
        <title>Microbes associate with the intestines of laboratory mice.</title>
        <authorList>
            <person name="Navarre W."/>
            <person name="Wong E."/>
            <person name="Huang K."/>
            <person name="Tropini C."/>
            <person name="Ng K."/>
            <person name="Yu B."/>
        </authorList>
    </citation>
    <scope>NUCLEOTIDE SEQUENCE [LARGE SCALE GENOMIC DNA]</scope>
    <source>
        <strain evidence="1 2">NM69_E16B</strain>
    </source>
</reference>
<dbReference type="PANTHER" id="PTHR43861">
    <property type="entry name" value="TRANS-ACONITATE 2-METHYLTRANSFERASE-RELATED"/>
    <property type="match status" value="1"/>
</dbReference>
<organism evidence="1 2">
    <name type="scientific">Bacteroides muris</name>
    <name type="common">ex Afrizal et al. 2022</name>
    <dbReference type="NCBI Taxonomy" id="2516960"/>
    <lineage>
        <taxon>Bacteria</taxon>
        <taxon>Pseudomonadati</taxon>
        <taxon>Bacteroidota</taxon>
        <taxon>Bacteroidia</taxon>
        <taxon>Bacteroidales</taxon>
        <taxon>Bacteroidaceae</taxon>
        <taxon>Bacteroides</taxon>
    </lineage>
</organism>
<dbReference type="Proteomes" id="UP000310532">
    <property type="component" value="Unassembled WGS sequence"/>
</dbReference>
<comment type="caution">
    <text evidence="1">The sequence shown here is derived from an EMBL/GenBank/DDBJ whole genome shotgun (WGS) entry which is preliminary data.</text>
</comment>
<dbReference type="EMBL" id="SRYZ01000006">
    <property type="protein sequence ID" value="TGY08336.1"/>
    <property type="molecule type" value="Genomic_DNA"/>
</dbReference>
<dbReference type="Pfam" id="PF13489">
    <property type="entry name" value="Methyltransf_23"/>
    <property type="match status" value="1"/>
</dbReference>
<evidence type="ECO:0000313" key="1">
    <source>
        <dbReference type="EMBL" id="TGY08336.1"/>
    </source>
</evidence>
<gene>
    <name evidence="1" type="ORF">E5355_04740</name>
</gene>
<keyword evidence="1" id="KW-0808">Transferase</keyword>
<evidence type="ECO:0000313" key="2">
    <source>
        <dbReference type="Proteomes" id="UP000310532"/>
    </source>
</evidence>
<dbReference type="GO" id="GO:0008168">
    <property type="term" value="F:methyltransferase activity"/>
    <property type="evidence" value="ECO:0007669"/>
    <property type="project" value="UniProtKB-KW"/>
</dbReference>
<name>A0A4S2B2S4_9BACE</name>
<dbReference type="GO" id="GO:0032259">
    <property type="term" value="P:methylation"/>
    <property type="evidence" value="ECO:0007669"/>
    <property type="project" value="UniProtKB-KW"/>
</dbReference>
<protein>
    <submittedName>
        <fullName evidence="1">Class I SAM-dependent methyltransferase</fullName>
    </submittedName>
</protein>
<dbReference type="SUPFAM" id="SSF53335">
    <property type="entry name" value="S-adenosyl-L-methionine-dependent methyltransferases"/>
    <property type="match status" value="1"/>
</dbReference>
<dbReference type="Gene3D" id="3.40.50.150">
    <property type="entry name" value="Vaccinia Virus protein VP39"/>
    <property type="match status" value="1"/>
</dbReference>
<dbReference type="AlphaFoldDB" id="A0A4S2B2S4"/>
<dbReference type="CDD" id="cd02440">
    <property type="entry name" value="AdoMet_MTases"/>
    <property type="match status" value="1"/>
</dbReference>
<keyword evidence="2" id="KW-1185">Reference proteome</keyword>
<dbReference type="RefSeq" id="WP_136009393.1">
    <property type="nucleotide sequence ID" value="NZ_SRYZ01000006.1"/>
</dbReference>
<proteinExistence type="predicted"/>
<keyword evidence="1" id="KW-0489">Methyltransferase</keyword>
<accession>A0A4S2B2S4</accession>
<sequence length="260" mass="30088">MQERHKNRAIYFKELSITSKNYFIPYIQHWHSVETGTDVLEIGCGDGGNLLPFSEMGCRVVGVDIAACRIKDARIFFADAHARGTFYAQDIFQLKELERSFDIIICHDVFEHIDNKKLFLSNLNKYLKPQGIVFMSFPAWQMPFGGHQQICQNPILSRLPFVHLLPMTVYRGVLKAFGENGDCIKELLSIKRTRVSIESFESMLKTTVLRITNRQLWLINPHYQVKFGLSPRKLNKVIAYIPILRNFFSTSCFYILKKGT</sequence>